<feature type="transmembrane region" description="Helical" evidence="1">
    <location>
        <begin position="285"/>
        <end position="307"/>
    </location>
</feature>
<evidence type="ECO:0000313" key="2">
    <source>
        <dbReference type="EMBL" id="MDC8759644.1"/>
    </source>
</evidence>
<evidence type="ECO:0000256" key="1">
    <source>
        <dbReference type="SAM" id="Phobius"/>
    </source>
</evidence>
<feature type="transmembrane region" description="Helical" evidence="1">
    <location>
        <begin position="319"/>
        <end position="341"/>
    </location>
</feature>
<protein>
    <submittedName>
        <fullName evidence="2">Benzoate/H(+) symporter BenE family transporter</fullName>
    </submittedName>
</protein>
<dbReference type="PANTHER" id="PTHR30199:SF0">
    <property type="entry name" value="INNER MEMBRANE PROTEIN YDCO"/>
    <property type="match status" value="1"/>
</dbReference>
<comment type="caution">
    <text evidence="2">The sequence shown here is derived from an EMBL/GenBank/DDBJ whole genome shotgun (WGS) entry which is preliminary data.</text>
</comment>
<evidence type="ECO:0000313" key="3">
    <source>
        <dbReference type="Proteomes" id="UP001221208"/>
    </source>
</evidence>
<keyword evidence="1" id="KW-0812">Transmembrane</keyword>
<feature type="transmembrane region" description="Helical" evidence="1">
    <location>
        <begin position="96"/>
        <end position="117"/>
    </location>
</feature>
<sequence length="399" mass="40728">MHIKDFSLSAVIAGFLAVFVGFAGPVAIVFQAAKLAGLPADVTSSWIWAISMGSGIAGLLLSWRLKMPVMAAWSTPGAALLVVSLPVVGIHQAVGAYIVAALLVLALGLSGAFKMLLAHLPKGMVAAMLAGVLFNFGVQAFVSIPGRPALVLSVLLAFLLAKRLAPRYATALAMLVGAVFVQASGDNHLGAVALSYATPVLIAPEWSWHAVLSVGFPLALVTLSGQHVPGLAVLQASGYQPPARPIVALTAFISLLFAPFGAHAVNPSVIAASICTGGEAHADPAKRYVAGIVAGLVYLVIAVFGGTLAQLMAALPKELVMTLAGLALVGSITSGLVGLVGNEEHRDASVITFLVAASGMSLLGLGAAFWSLVLGGAAYLILHQRWGVLARFSAARNGV</sequence>
<keyword evidence="1" id="KW-1133">Transmembrane helix</keyword>
<dbReference type="NCBIfam" id="TIGR00843">
    <property type="entry name" value="benE"/>
    <property type="match status" value="1"/>
</dbReference>
<dbReference type="Proteomes" id="UP001221208">
    <property type="component" value="Unassembled WGS sequence"/>
</dbReference>
<keyword evidence="3" id="KW-1185">Reference proteome</keyword>
<dbReference type="PANTHER" id="PTHR30199">
    <property type="entry name" value="MFS FAMILY TRANSPORTER, PREDICTED SUBSTRATE BENZOATE"/>
    <property type="match status" value="1"/>
</dbReference>
<keyword evidence="1" id="KW-0472">Membrane</keyword>
<dbReference type="RefSeq" id="WP_273672913.1">
    <property type="nucleotide sequence ID" value="NZ_JAQQXR010000007.1"/>
</dbReference>
<reference evidence="2 3" key="1">
    <citation type="submission" date="2022-10" db="EMBL/GenBank/DDBJ databases">
        <title>Janthinobacterium sp. hw3 Genome sequencing.</title>
        <authorList>
            <person name="Park S."/>
        </authorList>
    </citation>
    <scope>NUCLEOTIDE SEQUENCE [LARGE SCALE GENOMIC DNA]</scope>
    <source>
        <strain evidence="3">hw3</strain>
    </source>
</reference>
<dbReference type="InterPro" id="IPR004711">
    <property type="entry name" value="Benzoate_Transporter"/>
</dbReference>
<dbReference type="EMBL" id="JAQQXR010000007">
    <property type="protein sequence ID" value="MDC8759644.1"/>
    <property type="molecule type" value="Genomic_DNA"/>
</dbReference>
<feature type="transmembrane region" description="Helical" evidence="1">
    <location>
        <begin position="12"/>
        <end position="33"/>
    </location>
</feature>
<gene>
    <name evidence="2" type="ORF">OIK44_18830</name>
</gene>
<name>A0ABT5K427_9BURK</name>
<dbReference type="Pfam" id="PF03594">
    <property type="entry name" value="BenE"/>
    <property type="match status" value="1"/>
</dbReference>
<feature type="transmembrane region" description="Helical" evidence="1">
    <location>
        <begin position="45"/>
        <end position="63"/>
    </location>
</feature>
<feature type="transmembrane region" description="Helical" evidence="1">
    <location>
        <begin position="246"/>
        <end position="265"/>
    </location>
</feature>
<feature type="transmembrane region" description="Helical" evidence="1">
    <location>
        <begin position="70"/>
        <end position="90"/>
    </location>
</feature>
<feature type="transmembrane region" description="Helical" evidence="1">
    <location>
        <begin position="353"/>
        <end position="382"/>
    </location>
</feature>
<proteinExistence type="predicted"/>
<accession>A0ABT5K427</accession>
<feature type="transmembrane region" description="Helical" evidence="1">
    <location>
        <begin position="124"/>
        <end position="142"/>
    </location>
</feature>
<organism evidence="2 3">
    <name type="scientific">Janthinobacterium fluminis</name>
    <dbReference type="NCBI Taxonomy" id="2987524"/>
    <lineage>
        <taxon>Bacteria</taxon>
        <taxon>Pseudomonadati</taxon>
        <taxon>Pseudomonadota</taxon>
        <taxon>Betaproteobacteria</taxon>
        <taxon>Burkholderiales</taxon>
        <taxon>Oxalobacteraceae</taxon>
        <taxon>Janthinobacterium</taxon>
    </lineage>
</organism>